<name>A0A840UP89_9BACT</name>
<dbReference type="Pfam" id="PF07977">
    <property type="entry name" value="FabA"/>
    <property type="match status" value="1"/>
</dbReference>
<evidence type="ECO:0000313" key="10">
    <source>
        <dbReference type="Proteomes" id="UP000539642"/>
    </source>
</evidence>
<comment type="caution">
    <text evidence="9">The sequence shown here is derived from an EMBL/GenBank/DDBJ whole genome shotgun (WGS) entry which is preliminary data.</text>
</comment>
<organism evidence="9 10">
    <name type="scientific">Desulfoprunum benzoelyticum</name>
    <dbReference type="NCBI Taxonomy" id="1506996"/>
    <lineage>
        <taxon>Bacteria</taxon>
        <taxon>Pseudomonadati</taxon>
        <taxon>Thermodesulfobacteriota</taxon>
        <taxon>Desulfobulbia</taxon>
        <taxon>Desulfobulbales</taxon>
        <taxon>Desulfobulbaceae</taxon>
        <taxon>Desulfoprunum</taxon>
    </lineage>
</organism>
<dbReference type="EC" id="4.2.1.59" evidence="8"/>
<dbReference type="RefSeq" id="WP_183347675.1">
    <property type="nucleotide sequence ID" value="NZ_JACHEO010000001.1"/>
</dbReference>
<keyword evidence="3 8" id="KW-0444">Lipid biosynthesis</keyword>
<keyword evidence="6 8" id="KW-0456">Lyase</keyword>
<dbReference type="InterPro" id="IPR013114">
    <property type="entry name" value="FabA_FabZ"/>
</dbReference>
<dbReference type="PANTHER" id="PTHR30272:SF1">
    <property type="entry name" value="3-HYDROXYACYL-[ACYL-CARRIER-PROTEIN] DEHYDRATASE"/>
    <property type="match status" value="1"/>
</dbReference>
<evidence type="ECO:0000256" key="2">
    <source>
        <dbReference type="ARBA" id="ARBA00022490"/>
    </source>
</evidence>
<comment type="catalytic activity">
    <reaction evidence="8">
        <text>a (3R)-hydroxyacyl-[ACP] = a (2E)-enoyl-[ACP] + H2O</text>
        <dbReference type="Rhea" id="RHEA:13097"/>
        <dbReference type="Rhea" id="RHEA-COMP:9925"/>
        <dbReference type="Rhea" id="RHEA-COMP:9945"/>
        <dbReference type="ChEBI" id="CHEBI:15377"/>
        <dbReference type="ChEBI" id="CHEBI:78784"/>
        <dbReference type="ChEBI" id="CHEBI:78827"/>
        <dbReference type="EC" id="4.2.1.59"/>
    </reaction>
</comment>
<dbReference type="GO" id="GO:0006633">
    <property type="term" value="P:fatty acid biosynthetic process"/>
    <property type="evidence" value="ECO:0007669"/>
    <property type="project" value="UniProtKB-UniRule"/>
</dbReference>
<dbReference type="GO" id="GO:0019171">
    <property type="term" value="F:(3R)-hydroxyacyl-[acyl-carrier-protein] dehydratase activity"/>
    <property type="evidence" value="ECO:0007669"/>
    <property type="project" value="UniProtKB-EC"/>
</dbReference>
<keyword evidence="2 8" id="KW-0963">Cytoplasm</keyword>
<evidence type="ECO:0000313" key="9">
    <source>
        <dbReference type="EMBL" id="MBB5346646.1"/>
    </source>
</evidence>
<dbReference type="SUPFAM" id="SSF54637">
    <property type="entry name" value="Thioesterase/thiol ester dehydrase-isomerase"/>
    <property type="match status" value="1"/>
</dbReference>
<evidence type="ECO:0000256" key="6">
    <source>
        <dbReference type="ARBA" id="ARBA00023239"/>
    </source>
</evidence>
<dbReference type="GO" id="GO:0005737">
    <property type="term" value="C:cytoplasm"/>
    <property type="evidence" value="ECO:0007669"/>
    <property type="project" value="UniProtKB-SubCell"/>
</dbReference>
<accession>A0A840UP89</accession>
<dbReference type="CDD" id="cd01288">
    <property type="entry name" value="FabZ"/>
    <property type="match status" value="1"/>
</dbReference>
<evidence type="ECO:0000256" key="3">
    <source>
        <dbReference type="ARBA" id="ARBA00022516"/>
    </source>
</evidence>
<keyword evidence="5 8" id="KW-0443">Lipid metabolism</keyword>
<proteinExistence type="inferred from homology"/>
<reference evidence="9 10" key="1">
    <citation type="submission" date="2020-08" db="EMBL/GenBank/DDBJ databases">
        <title>Genomic Encyclopedia of Type Strains, Phase IV (KMG-IV): sequencing the most valuable type-strain genomes for metagenomic binning, comparative biology and taxonomic classification.</title>
        <authorList>
            <person name="Goeker M."/>
        </authorList>
    </citation>
    <scope>NUCLEOTIDE SEQUENCE [LARGE SCALE GENOMIC DNA]</scope>
    <source>
        <strain evidence="9 10">DSM 28570</strain>
    </source>
</reference>
<evidence type="ECO:0000256" key="4">
    <source>
        <dbReference type="ARBA" id="ARBA00022556"/>
    </source>
</evidence>
<dbReference type="InterPro" id="IPR010084">
    <property type="entry name" value="FabZ"/>
</dbReference>
<gene>
    <name evidence="8" type="primary">fabZ</name>
    <name evidence="9" type="ORF">HNQ81_000353</name>
</gene>
<dbReference type="PANTHER" id="PTHR30272">
    <property type="entry name" value="3-HYDROXYACYL-[ACYL-CARRIER-PROTEIN] DEHYDRATASE"/>
    <property type="match status" value="1"/>
</dbReference>
<dbReference type="Proteomes" id="UP000539642">
    <property type="component" value="Unassembled WGS sequence"/>
</dbReference>
<evidence type="ECO:0000256" key="5">
    <source>
        <dbReference type="ARBA" id="ARBA00023098"/>
    </source>
</evidence>
<dbReference type="AlphaFoldDB" id="A0A840UP89"/>
<dbReference type="Gene3D" id="3.10.129.10">
    <property type="entry name" value="Hotdog Thioesterase"/>
    <property type="match status" value="1"/>
</dbReference>
<keyword evidence="10" id="KW-1185">Reference proteome</keyword>
<dbReference type="GO" id="GO:0016020">
    <property type="term" value="C:membrane"/>
    <property type="evidence" value="ECO:0007669"/>
    <property type="project" value="GOC"/>
</dbReference>
<dbReference type="GO" id="GO:0009245">
    <property type="term" value="P:lipid A biosynthetic process"/>
    <property type="evidence" value="ECO:0007669"/>
    <property type="project" value="UniProtKB-UniRule"/>
</dbReference>
<comment type="similarity">
    <text evidence="8">Belongs to the thioester dehydratase family. FabZ subfamily.</text>
</comment>
<feature type="active site" evidence="8">
    <location>
        <position position="56"/>
    </location>
</feature>
<dbReference type="NCBIfam" id="TIGR01750">
    <property type="entry name" value="fabZ"/>
    <property type="match status" value="1"/>
</dbReference>
<evidence type="ECO:0000256" key="7">
    <source>
        <dbReference type="ARBA" id="ARBA00025049"/>
    </source>
</evidence>
<dbReference type="HAMAP" id="MF_00406">
    <property type="entry name" value="FabZ"/>
    <property type="match status" value="1"/>
</dbReference>
<comment type="subcellular location">
    <subcellularLocation>
        <location evidence="1 8">Cytoplasm</location>
    </subcellularLocation>
</comment>
<dbReference type="EMBL" id="JACHEO010000001">
    <property type="protein sequence ID" value="MBB5346646.1"/>
    <property type="molecule type" value="Genomic_DNA"/>
</dbReference>
<evidence type="ECO:0000256" key="8">
    <source>
        <dbReference type="HAMAP-Rule" id="MF_00406"/>
    </source>
</evidence>
<comment type="function">
    <text evidence="7 8">Involved in unsaturated fatty acids biosynthesis. Catalyzes the dehydration of short chain beta-hydroxyacyl-ACPs and long chain saturated and unsaturated beta-hydroxyacyl-ACPs.</text>
</comment>
<dbReference type="FunFam" id="3.10.129.10:FF:000001">
    <property type="entry name" value="3-hydroxyacyl-[acyl-carrier-protein] dehydratase FabZ"/>
    <property type="match status" value="1"/>
</dbReference>
<dbReference type="NCBIfam" id="NF000582">
    <property type="entry name" value="PRK00006.1"/>
    <property type="match status" value="1"/>
</dbReference>
<evidence type="ECO:0000256" key="1">
    <source>
        <dbReference type="ARBA" id="ARBA00004496"/>
    </source>
</evidence>
<keyword evidence="4 8" id="KW-0441">Lipid A biosynthesis</keyword>
<dbReference type="InterPro" id="IPR029069">
    <property type="entry name" value="HotDog_dom_sf"/>
</dbReference>
<sequence length="150" mass="16924">MTETIVPQNIDVVEIMRFLPHRYPFLLVDRIVSIDPGKEIVGIKNVTINEPFFQGHFPGRPVYPGVLILEGMAQTGGVLAYYAFPESIGTKLIYFAGIDKARFRRLVTPGDQLVMKLELVKHKRSIMIMHGQTYVDDQLVAEAELMASFS</sequence>
<protein>
    <recommendedName>
        <fullName evidence="8">3-hydroxyacyl-[acyl-carrier-protein] dehydratase FabZ</fullName>
        <ecNumber evidence="8">4.2.1.59</ecNumber>
    </recommendedName>
    <alternativeName>
        <fullName evidence="8">(3R)-hydroxymyristoyl-[acyl-carrier-protein] dehydratase</fullName>
        <shortName evidence="8">(3R)-hydroxymyristoyl-ACP dehydrase</shortName>
    </alternativeName>
    <alternativeName>
        <fullName evidence="8">Beta-hydroxyacyl-ACP dehydratase</fullName>
    </alternativeName>
</protein>